<proteinExistence type="inferred from homology"/>
<dbReference type="Proteomes" id="UP000266506">
    <property type="component" value="Unassembled WGS sequence"/>
</dbReference>
<dbReference type="GO" id="GO:0070403">
    <property type="term" value="F:NAD+ binding"/>
    <property type="evidence" value="ECO:0007669"/>
    <property type="project" value="InterPro"/>
</dbReference>
<dbReference type="GO" id="GO:0006571">
    <property type="term" value="P:tyrosine biosynthetic process"/>
    <property type="evidence" value="ECO:0007669"/>
    <property type="project" value="InterPro"/>
</dbReference>
<dbReference type="InterPro" id="IPR050812">
    <property type="entry name" value="Preph/Arog_dehydrog"/>
</dbReference>
<evidence type="ECO:0000256" key="2">
    <source>
        <dbReference type="ARBA" id="ARBA00023002"/>
    </source>
</evidence>
<dbReference type="PANTHER" id="PTHR21363">
    <property type="entry name" value="PREPHENATE DEHYDROGENASE"/>
    <property type="match status" value="1"/>
</dbReference>
<dbReference type="EMBL" id="QXEV01000015">
    <property type="protein sequence ID" value="RIA75586.1"/>
    <property type="molecule type" value="Genomic_DNA"/>
</dbReference>
<dbReference type="SUPFAM" id="SSF51735">
    <property type="entry name" value="NAD(P)-binding Rossmann-fold domains"/>
    <property type="match status" value="1"/>
</dbReference>
<dbReference type="AlphaFoldDB" id="A0A397RS87"/>
<evidence type="ECO:0000313" key="5">
    <source>
        <dbReference type="Proteomes" id="UP000266506"/>
    </source>
</evidence>
<gene>
    <name evidence="4" type="ORF">EI71_01324</name>
</gene>
<name>A0A397RS87_9MOLU</name>
<comment type="similarity">
    <text evidence="1">Belongs to the prephenate/arogenate dehydrogenase family.</text>
</comment>
<evidence type="ECO:0000313" key="4">
    <source>
        <dbReference type="EMBL" id="RIA75586.1"/>
    </source>
</evidence>
<protein>
    <submittedName>
        <fullName evidence="4">Prephenate dehydrogenase</fullName>
    </submittedName>
</protein>
<dbReference type="InterPro" id="IPR003099">
    <property type="entry name" value="Prephen_DH"/>
</dbReference>
<dbReference type="RefSeq" id="WP_119016453.1">
    <property type="nucleotide sequence ID" value="NZ_QXEV01000015.1"/>
</dbReference>
<dbReference type="InterPro" id="IPR008927">
    <property type="entry name" value="6-PGluconate_DH-like_C_sf"/>
</dbReference>
<dbReference type="SUPFAM" id="SSF48179">
    <property type="entry name" value="6-phosphogluconate dehydrogenase C-terminal domain-like"/>
    <property type="match status" value="1"/>
</dbReference>
<dbReference type="Pfam" id="PF02153">
    <property type="entry name" value="PDH_N"/>
    <property type="match status" value="1"/>
</dbReference>
<sequence>MKVLIVGLGLMGGAYAYRLSNKGYTVYGSDINMDSIDYALEKKYISNGSVHPEEFIMESDLIVLAIYPKAIVSFVERYKEYFHEGQVITDICGVKSDFIYEATKLSKPATYCSHHPMAGREKIGIAYSTECVFGGANYLITPTKDTKEEAIELLKQIGTDLGFKRISVMDIEKHNRMIGFTSQLTHAIAVSLVNSDHDSDTKYYIGDSYRDLTRIAMINENLWSELFLENRKYLLEHIASFEFELDLLKMALYREDKDALCELFRSSTKIRKEMEK</sequence>
<accession>A0A397RS87</accession>
<feature type="domain" description="Prephenate/arogenate dehydrogenase" evidence="3">
    <location>
        <begin position="1"/>
        <end position="276"/>
    </location>
</feature>
<reference evidence="4 5" key="1">
    <citation type="submission" date="2018-08" db="EMBL/GenBank/DDBJ databases">
        <title>Genomic Encyclopedia of Archaeal and Bacterial Type Strains, Phase II (KMG-II): from individual species to whole genera.</title>
        <authorList>
            <person name="Goeker M."/>
        </authorList>
    </citation>
    <scope>NUCLEOTIDE SEQUENCE [LARGE SCALE GENOMIC DNA]</scope>
    <source>
        <strain evidence="4 5">ATCC 27112</strain>
    </source>
</reference>
<keyword evidence="5" id="KW-1185">Reference proteome</keyword>
<dbReference type="Gene3D" id="3.40.50.720">
    <property type="entry name" value="NAD(P)-binding Rossmann-like Domain"/>
    <property type="match status" value="1"/>
</dbReference>
<dbReference type="FunCoup" id="A0A397RS87">
    <property type="interactions" value="219"/>
</dbReference>
<dbReference type="PROSITE" id="PS51176">
    <property type="entry name" value="PDH_ADH"/>
    <property type="match status" value="1"/>
</dbReference>
<dbReference type="GO" id="GO:0008977">
    <property type="term" value="F:prephenate dehydrogenase (NAD+) activity"/>
    <property type="evidence" value="ECO:0007669"/>
    <property type="project" value="InterPro"/>
</dbReference>
<organism evidence="4 5">
    <name type="scientific">Anaeroplasma bactoclasticum</name>
    <dbReference type="NCBI Taxonomy" id="2088"/>
    <lineage>
        <taxon>Bacteria</taxon>
        <taxon>Bacillati</taxon>
        <taxon>Mycoplasmatota</taxon>
        <taxon>Mollicutes</taxon>
        <taxon>Anaeroplasmatales</taxon>
        <taxon>Anaeroplasmataceae</taxon>
        <taxon>Anaeroplasma</taxon>
    </lineage>
</organism>
<dbReference type="InterPro" id="IPR046826">
    <property type="entry name" value="PDH_N"/>
</dbReference>
<evidence type="ECO:0000259" key="3">
    <source>
        <dbReference type="PROSITE" id="PS51176"/>
    </source>
</evidence>
<evidence type="ECO:0000256" key="1">
    <source>
        <dbReference type="ARBA" id="ARBA00007964"/>
    </source>
</evidence>
<dbReference type="Gene3D" id="1.10.3660.10">
    <property type="entry name" value="6-phosphogluconate dehydrogenase C-terminal like domain"/>
    <property type="match status" value="1"/>
</dbReference>
<dbReference type="InterPro" id="IPR046825">
    <property type="entry name" value="PDH_C"/>
</dbReference>
<dbReference type="Pfam" id="PF20463">
    <property type="entry name" value="PDH_C"/>
    <property type="match status" value="1"/>
</dbReference>
<dbReference type="PANTHER" id="PTHR21363:SF0">
    <property type="entry name" value="PREPHENATE DEHYDROGENASE [NADP(+)]"/>
    <property type="match status" value="1"/>
</dbReference>
<dbReference type="GO" id="GO:0004665">
    <property type="term" value="F:prephenate dehydrogenase (NADP+) activity"/>
    <property type="evidence" value="ECO:0007669"/>
    <property type="project" value="InterPro"/>
</dbReference>
<keyword evidence="2" id="KW-0560">Oxidoreductase</keyword>
<dbReference type="InParanoid" id="A0A397RS87"/>
<dbReference type="InterPro" id="IPR036291">
    <property type="entry name" value="NAD(P)-bd_dom_sf"/>
</dbReference>
<dbReference type="OrthoDB" id="9802008at2"/>
<comment type="caution">
    <text evidence="4">The sequence shown here is derived from an EMBL/GenBank/DDBJ whole genome shotgun (WGS) entry which is preliminary data.</text>
</comment>